<feature type="region of interest" description="Disordered" evidence="3">
    <location>
        <begin position="1529"/>
        <end position="1599"/>
    </location>
</feature>
<evidence type="ECO:0000259" key="5">
    <source>
        <dbReference type="Pfam" id="PF25033"/>
    </source>
</evidence>
<evidence type="ECO:0000313" key="6">
    <source>
        <dbReference type="EMBL" id="CAF3827163.1"/>
    </source>
</evidence>
<feature type="compositionally biased region" description="Basic and acidic residues" evidence="3">
    <location>
        <begin position="1015"/>
        <end position="1046"/>
    </location>
</feature>
<evidence type="ECO:0000256" key="1">
    <source>
        <dbReference type="ARBA" id="ARBA00022448"/>
    </source>
</evidence>
<dbReference type="PANTHER" id="PTHR16166:SF146">
    <property type="entry name" value="VACUOLAR PROTEIN SORTING-ASSOCIATED PROTEIN 13A-LIKE ISOFORM X1"/>
    <property type="match status" value="1"/>
</dbReference>
<evidence type="ECO:0000256" key="3">
    <source>
        <dbReference type="SAM" id="MobiDB-lite"/>
    </source>
</evidence>
<dbReference type="GO" id="GO:0006623">
    <property type="term" value="P:protein targeting to vacuole"/>
    <property type="evidence" value="ECO:0007669"/>
    <property type="project" value="TreeGrafter"/>
</dbReference>
<reference evidence="6" key="1">
    <citation type="submission" date="2021-02" db="EMBL/GenBank/DDBJ databases">
        <authorList>
            <person name="Nowell W R."/>
        </authorList>
    </citation>
    <scope>NUCLEOTIDE SEQUENCE</scope>
</reference>
<dbReference type="InterPro" id="IPR056747">
    <property type="entry name" value="VPS13-like_M"/>
</dbReference>
<feature type="domain" description="Chorein N-terminal" evidence="4">
    <location>
        <begin position="2"/>
        <end position="860"/>
    </location>
</feature>
<dbReference type="InterPro" id="IPR026854">
    <property type="entry name" value="VPS13_N"/>
</dbReference>
<dbReference type="GO" id="GO:0045053">
    <property type="term" value="P:protein retention in Golgi apparatus"/>
    <property type="evidence" value="ECO:0007669"/>
    <property type="project" value="TreeGrafter"/>
</dbReference>
<comment type="caution">
    <text evidence="6">The sequence shown here is derived from an EMBL/GenBank/DDBJ whole genome shotgun (WGS) entry which is preliminary data.</text>
</comment>
<sequence length="2077" mass="237678">MVLANLVVYLLDKYLSDYIENLDTKKLKIDLWNGNVVLENLYLKSNALADLNLPVTISIGYLQKLTLQIPWTNLYTHSTKVTIDGLFVLVIPKTEVEYDAQRDAKEKHEAKMKEVRKVEKLRKEKEIEKNAKGNDKNNDTLLERMQLQIIRNLELSIRNIHIVYEDKSTKPNHPFSFGITLNYISLHTTTPDWKSAVLKEDTPLIHKLGELSALSIYWNTNAKSRTDLARDDAINSLKEKIAIDNQHAPSDISYILRPLNVKARLVLAMKPREEDFERPMFDIKVDLDEISLNMNRDQYSDLLDLLEFLGYLSVQSKYIKYHVKKGLVEKKTLRNWKFAYKAIVNEEIRPRFDCYKWENIKAHLKRCREYRILHYQKLIGKLTHEQETRAEELEKKLDVFNLTYIRRSAEIEARKKEEQEPKTWRRNVSKWWNRNQPKDHPELNLEKDMSPEEKKKLYDAIGYEGEDTSTSTYPEEYVDIDFAIRLNMLDVNIWSKINEHDTQFRVIARGVIPDTSLIFKRRPATDALAIYVDLGSFQVFGIATNSSQSELLNDSRPVLVRPSALSSTNQQKFLQVEFETNPLDKKSDYRVKVVSQSLEIKYNAPTINKLAACFESNAYRNLQGVKQVAYSTYTDVKHRSFILMKHNIEKIKVLDIYIDIQSSYFLLPVNGVYQDNAATICMDLGHLTLKRGTTLNDSGEEFVSAKEAKDIEDAREKSYTQFELKLEGIQLIYVNQNESWENARKEKNTRIHLIQPMELELDVDKCIYNDDAVLPAWKVAGNIPSVDLRLSDTRLFRIMQHIQSIPFPKSKTSAIVQAPVDVESVPAQSLVINTEETLEAVEGITSVKKTKEKKKKEFKGQLTQLEAMFTLDKIDLHIDKAANEINDKDNDEPFLCLTLESINANTKIKTFDMEFNASLANFIVYHQQFIGKDNQPLRLLSAQLDKQNTTEKQKLVSLKFLHTSQKNPLFSSSTYNEIENKADVHFSKLVVTLQLEVLLSIFKFQDSLMKKLPKDITDNQAKEPSKDEGKHVENNDKTEKPVKKNDTPATTSLKINADLEEFRIILASKQAHLFDIQVQGIKANVSKSSEKILVNLILSDLCVFDPYEGARYRKIVSQQGDDKDLLRVDLSLFNYPVGYEKPIDVYDCDVKVEFAKANIIFLFKHIDALLGFLHTLDITKAALDLASTQADAAYEQVQKLQEQAFKAHLDITFNAPNIIIPTNSYSDEALLFDLGKLTLLTRFCDDPERSLVEQQSVRLENVLASRVKLNHDNNILGEIILLECAELNILINRLLYPEKVKHEPGVSIKVEWDLVHFRLAKGDYSCVMKVLMENFTENIRDQIPETAQLEQYHYRQEEQEEEEEALRNAVIKRQQDAHGGEVLQTVKIRAEIKKLALTLYLGESNLTIRRAPRDETYKLANVQIQLLEALFRHQTNSSYKAMVRVKNFLVDDLRKTNKATSVTRMMDRHFTVDPNAQMVIASFEFKPKSPTNSMALRQLSAQLESLYICISLDYLMALQDFFISGLPTGSTKTRSRTSAMTSEKEISTKLTPTDNDNNRLKVDPGPSQPSITVQKLPTPSSKSSTPQPPTQSNSDPEIETRIDVIVKNPEIILLEDQHNSNSNCLVLDLALQMRMIIVGEDSKIYIWLKDLTVYSSNFAELRDSKNAGSKIKYRILQPAKANVIIIMDNHQQKIDVRISDIIVSIAPAAVKTLIGVTNSLGTLQANVVEEKEKVNSKSLFTPKTFKDSDLWYIKEYEEKQAKLESTDILETVKEEEEEDKMIEKEEKIEAQTVLIQQLVLTLETIQIKLEVGLGSVTKSVVAMCLSNLIADVKNWSTDLSLSSTVNIEAALFNERMLAWEPLIEPTIDASGSALSPWCITCSIVPVLTLIEKSGLAVSNEQERKEGVPSINSKQIVFIRADQLLNLTITKTGFDLVQRLSVLFNDVYNKRLPFTEDNDQPMLSLFNGTGREIFIDNLDGLEFAENMTLTSKALKPDGFVPLVVANDRQSAARLSVIEEQDFKRRQEFGVKIGDVTKTVTINRTWKRVYELGPSPNPNWPVQMLCDTQVRNDRRCVIL</sequence>
<feature type="compositionally biased region" description="Polar residues" evidence="3">
    <location>
        <begin position="1529"/>
        <end position="1541"/>
    </location>
</feature>
<protein>
    <submittedName>
        <fullName evidence="6">Uncharacterized protein</fullName>
    </submittedName>
</protein>
<dbReference type="InterPro" id="IPR026847">
    <property type="entry name" value="VPS13"/>
</dbReference>
<proteinExistence type="predicted"/>
<dbReference type="Proteomes" id="UP000663844">
    <property type="component" value="Unassembled WGS sequence"/>
</dbReference>
<evidence type="ECO:0000313" key="7">
    <source>
        <dbReference type="Proteomes" id="UP000663844"/>
    </source>
</evidence>
<dbReference type="PANTHER" id="PTHR16166">
    <property type="entry name" value="VACUOLAR PROTEIN SORTING-ASSOCIATED PROTEIN VPS13"/>
    <property type="match status" value="1"/>
</dbReference>
<dbReference type="Pfam" id="PF12624">
    <property type="entry name" value="VPS13_N"/>
    <property type="match status" value="1"/>
</dbReference>
<organism evidence="6 7">
    <name type="scientific">Adineta steineri</name>
    <dbReference type="NCBI Taxonomy" id="433720"/>
    <lineage>
        <taxon>Eukaryota</taxon>
        <taxon>Metazoa</taxon>
        <taxon>Spiralia</taxon>
        <taxon>Gnathifera</taxon>
        <taxon>Rotifera</taxon>
        <taxon>Eurotatoria</taxon>
        <taxon>Bdelloidea</taxon>
        <taxon>Adinetida</taxon>
        <taxon>Adinetidae</taxon>
        <taxon>Adineta</taxon>
    </lineage>
</organism>
<gene>
    <name evidence="6" type="ORF">OXD698_LOCUS19821</name>
</gene>
<keyword evidence="2" id="KW-0175">Coiled coil</keyword>
<feature type="coiled-coil region" evidence="2">
    <location>
        <begin position="98"/>
        <end position="128"/>
    </location>
</feature>
<accession>A0A819CXU7</accession>
<evidence type="ECO:0000259" key="4">
    <source>
        <dbReference type="Pfam" id="PF12624"/>
    </source>
</evidence>
<feature type="domain" description="VPS13-like middle region" evidence="5">
    <location>
        <begin position="1155"/>
        <end position="1865"/>
    </location>
</feature>
<dbReference type="Pfam" id="PF25033">
    <property type="entry name" value="VPS13_M"/>
    <property type="match status" value="1"/>
</dbReference>
<name>A0A819CXU7_9BILA</name>
<feature type="non-terminal residue" evidence="6">
    <location>
        <position position="1"/>
    </location>
</feature>
<dbReference type="EMBL" id="CAJOAZ010001543">
    <property type="protein sequence ID" value="CAF3827163.1"/>
    <property type="molecule type" value="Genomic_DNA"/>
</dbReference>
<feature type="compositionally biased region" description="Low complexity" evidence="3">
    <location>
        <begin position="1577"/>
        <end position="1595"/>
    </location>
</feature>
<feature type="region of interest" description="Disordered" evidence="3">
    <location>
        <begin position="1015"/>
        <end position="1049"/>
    </location>
</feature>
<evidence type="ECO:0000256" key="2">
    <source>
        <dbReference type="SAM" id="Coils"/>
    </source>
</evidence>
<keyword evidence="1" id="KW-0813">Transport</keyword>